<evidence type="ECO:0000313" key="3">
    <source>
        <dbReference type="Proteomes" id="UP000282876"/>
    </source>
</evidence>
<evidence type="ECO:0000313" key="2">
    <source>
        <dbReference type="EMBL" id="RVD90994.1"/>
    </source>
</evidence>
<dbReference type="VEuPathDB" id="MicrosporidiaDB:TUBRATIS_25690"/>
<reference evidence="2 3" key="1">
    <citation type="submission" date="2018-10" db="EMBL/GenBank/DDBJ databases">
        <title>Draft genome sequence of the microsporidian Tubulinosema ratisbonensis.</title>
        <authorList>
            <person name="Polonais V."/>
            <person name="Peyretaillade E."/>
            <person name="Niehus S."/>
            <person name="Wawrzyniak I."/>
            <person name="Franchet A."/>
            <person name="Gaspin C."/>
            <person name="Reichstadt M."/>
            <person name="Belser C."/>
            <person name="Labadie K."/>
            <person name="Delbac F."/>
            <person name="Ferrandon D."/>
        </authorList>
    </citation>
    <scope>NUCLEOTIDE SEQUENCE [LARGE SCALE GENOMIC DNA]</scope>
    <source>
        <strain evidence="2 3">Franzen</strain>
    </source>
</reference>
<dbReference type="EMBL" id="RCSS01000696">
    <property type="protein sequence ID" value="RVD90994.1"/>
    <property type="molecule type" value="Genomic_DNA"/>
</dbReference>
<protein>
    <submittedName>
        <fullName evidence="2">Uncharacterized protein</fullName>
    </submittedName>
</protein>
<dbReference type="Proteomes" id="UP000282876">
    <property type="component" value="Unassembled WGS sequence"/>
</dbReference>
<dbReference type="AlphaFoldDB" id="A0A437AIM6"/>
<gene>
    <name evidence="2" type="ORF">TUBRATIS_25690</name>
</gene>
<keyword evidence="1" id="KW-0732">Signal</keyword>
<name>A0A437AIM6_9MICR</name>
<organism evidence="2 3">
    <name type="scientific">Tubulinosema ratisbonensis</name>
    <dbReference type="NCBI Taxonomy" id="291195"/>
    <lineage>
        <taxon>Eukaryota</taxon>
        <taxon>Fungi</taxon>
        <taxon>Fungi incertae sedis</taxon>
        <taxon>Microsporidia</taxon>
        <taxon>Tubulinosematoidea</taxon>
        <taxon>Tubulinosematidae</taxon>
        <taxon>Tubulinosema</taxon>
    </lineage>
</organism>
<keyword evidence="3" id="KW-1185">Reference proteome</keyword>
<accession>A0A437AIM6</accession>
<evidence type="ECO:0000256" key="1">
    <source>
        <dbReference type="SAM" id="SignalP"/>
    </source>
</evidence>
<comment type="caution">
    <text evidence="2">The sequence shown here is derived from an EMBL/GenBank/DDBJ whole genome shotgun (WGS) entry which is preliminary data.</text>
</comment>
<proteinExistence type="predicted"/>
<feature type="signal peptide" evidence="1">
    <location>
        <begin position="1"/>
        <end position="21"/>
    </location>
</feature>
<sequence>MPSKMYAIVIIHCALFICGETSNTSCHLNYKDTVNKESISMETEKFDAKNENDEINNFSYRDYDSRIRVLNLCYRIVPTSEDTSKNILSKPIPTFPGLNNTEIDYSYESNEPIDLSTKNRNQTVSSLQNNLLCKNKGAEKQLYDKPNISLSNKDNNTLKSLETTKGPCQSTLNRVFQKSRPKIV</sequence>
<feature type="chain" id="PRO_5019200508" evidence="1">
    <location>
        <begin position="22"/>
        <end position="184"/>
    </location>
</feature>